<dbReference type="EMBL" id="LXQA011420074">
    <property type="protein sequence ID" value="MCI96642.1"/>
    <property type="molecule type" value="Genomic_DNA"/>
</dbReference>
<sequence length="35" mass="3793">SAAEIFPLFDLIVPVLVSLDLVVPVLLPPIPILLR</sequence>
<keyword evidence="1" id="KW-1133">Transmembrane helix</keyword>
<comment type="caution">
    <text evidence="2">The sequence shown here is derived from an EMBL/GenBank/DDBJ whole genome shotgun (WGS) entry which is preliminary data.</text>
</comment>
<dbReference type="Proteomes" id="UP000265520">
    <property type="component" value="Unassembled WGS sequence"/>
</dbReference>
<evidence type="ECO:0000313" key="3">
    <source>
        <dbReference type="Proteomes" id="UP000265520"/>
    </source>
</evidence>
<proteinExistence type="predicted"/>
<accession>A0A392WA75</accession>
<feature type="transmembrane region" description="Helical" evidence="1">
    <location>
        <begin position="12"/>
        <end position="34"/>
    </location>
</feature>
<protein>
    <submittedName>
        <fullName evidence="2">Uncharacterized protein</fullName>
    </submittedName>
</protein>
<keyword evidence="1" id="KW-0812">Transmembrane</keyword>
<keyword evidence="1" id="KW-0472">Membrane</keyword>
<organism evidence="2 3">
    <name type="scientific">Trifolium medium</name>
    <dbReference type="NCBI Taxonomy" id="97028"/>
    <lineage>
        <taxon>Eukaryota</taxon>
        <taxon>Viridiplantae</taxon>
        <taxon>Streptophyta</taxon>
        <taxon>Embryophyta</taxon>
        <taxon>Tracheophyta</taxon>
        <taxon>Spermatophyta</taxon>
        <taxon>Magnoliopsida</taxon>
        <taxon>eudicotyledons</taxon>
        <taxon>Gunneridae</taxon>
        <taxon>Pentapetalae</taxon>
        <taxon>rosids</taxon>
        <taxon>fabids</taxon>
        <taxon>Fabales</taxon>
        <taxon>Fabaceae</taxon>
        <taxon>Papilionoideae</taxon>
        <taxon>50 kb inversion clade</taxon>
        <taxon>NPAAA clade</taxon>
        <taxon>Hologalegina</taxon>
        <taxon>IRL clade</taxon>
        <taxon>Trifolieae</taxon>
        <taxon>Trifolium</taxon>
    </lineage>
</organism>
<dbReference type="AlphaFoldDB" id="A0A392WA75"/>
<reference evidence="2 3" key="1">
    <citation type="journal article" date="2018" name="Front. Plant Sci.">
        <title>Red Clover (Trifolium pratense) and Zigzag Clover (T. medium) - A Picture of Genomic Similarities and Differences.</title>
        <authorList>
            <person name="Dluhosova J."/>
            <person name="Istvanek J."/>
            <person name="Nedelnik J."/>
            <person name="Repkova J."/>
        </authorList>
    </citation>
    <scope>NUCLEOTIDE SEQUENCE [LARGE SCALE GENOMIC DNA]</scope>
    <source>
        <strain evidence="3">cv. 10/8</strain>
        <tissue evidence="2">Leaf</tissue>
    </source>
</reference>
<feature type="non-terminal residue" evidence="2">
    <location>
        <position position="1"/>
    </location>
</feature>
<keyword evidence="3" id="KW-1185">Reference proteome</keyword>
<evidence type="ECO:0000256" key="1">
    <source>
        <dbReference type="SAM" id="Phobius"/>
    </source>
</evidence>
<evidence type="ECO:0000313" key="2">
    <source>
        <dbReference type="EMBL" id="MCI96642.1"/>
    </source>
</evidence>
<name>A0A392WA75_9FABA</name>